<dbReference type="AlphaFoldDB" id="A0A2M4D2N2"/>
<organism evidence="1">
    <name type="scientific">Anopheles darlingi</name>
    <name type="common">Mosquito</name>
    <dbReference type="NCBI Taxonomy" id="43151"/>
    <lineage>
        <taxon>Eukaryota</taxon>
        <taxon>Metazoa</taxon>
        <taxon>Ecdysozoa</taxon>
        <taxon>Arthropoda</taxon>
        <taxon>Hexapoda</taxon>
        <taxon>Insecta</taxon>
        <taxon>Pterygota</taxon>
        <taxon>Neoptera</taxon>
        <taxon>Endopterygota</taxon>
        <taxon>Diptera</taxon>
        <taxon>Nematocera</taxon>
        <taxon>Culicoidea</taxon>
        <taxon>Culicidae</taxon>
        <taxon>Anophelinae</taxon>
        <taxon>Anopheles</taxon>
    </lineage>
</organism>
<proteinExistence type="predicted"/>
<sequence>MKTNRCCMRIMFLTSCCAERGLVITNYVRNCFYQYLTRGFPACYPSLLLLLLLLLEDGRQCGMLFAIWQSIRLAKITK</sequence>
<evidence type="ECO:0000313" key="1">
    <source>
        <dbReference type="EMBL" id="MBW71823.1"/>
    </source>
</evidence>
<reference evidence="1" key="1">
    <citation type="submission" date="2018-01" db="EMBL/GenBank/DDBJ databases">
        <title>An insight into the sialome of Amazonian anophelines.</title>
        <authorList>
            <person name="Ribeiro J.M."/>
            <person name="Scarpassa V."/>
            <person name="Calvo E."/>
        </authorList>
    </citation>
    <scope>NUCLEOTIDE SEQUENCE</scope>
</reference>
<dbReference type="EMBL" id="GGFL01007645">
    <property type="protein sequence ID" value="MBW71823.1"/>
    <property type="molecule type" value="Transcribed_RNA"/>
</dbReference>
<accession>A0A2M4D2N2</accession>
<protein>
    <submittedName>
        <fullName evidence="1">Uncharacterized protein</fullName>
    </submittedName>
</protein>
<name>A0A2M4D2N2_ANODA</name>